<dbReference type="EMBL" id="JWIZ01000070">
    <property type="protein sequence ID" value="KMK50769.1"/>
    <property type="molecule type" value="Genomic_DNA"/>
</dbReference>
<dbReference type="Proteomes" id="UP000036270">
    <property type="component" value="Unassembled WGS sequence"/>
</dbReference>
<accession>A0A0J5P5M4</accession>
<dbReference type="GO" id="GO:0004519">
    <property type="term" value="F:endonuclease activity"/>
    <property type="evidence" value="ECO:0007669"/>
    <property type="project" value="UniProtKB-KW"/>
</dbReference>
<keyword evidence="2" id="KW-1185">Reference proteome</keyword>
<gene>
    <name evidence="1" type="ORF">RO21_09925</name>
</gene>
<dbReference type="PATRIC" id="fig|67855.3.peg.2104"/>
<evidence type="ECO:0000313" key="1">
    <source>
        <dbReference type="EMBL" id="KMK50769.1"/>
    </source>
</evidence>
<dbReference type="Gene3D" id="3.40.91.50">
    <property type="match status" value="1"/>
</dbReference>
<keyword evidence="1" id="KW-0255">Endonuclease</keyword>
<name>A0A0J5P5M4_9PAST</name>
<keyword evidence="1" id="KW-0378">Hydrolase</keyword>
<proteinExistence type="predicted"/>
<organism evidence="1 2">
    <name type="scientific">Muribacter muris</name>
    <dbReference type="NCBI Taxonomy" id="67855"/>
    <lineage>
        <taxon>Bacteria</taxon>
        <taxon>Pseudomonadati</taxon>
        <taxon>Pseudomonadota</taxon>
        <taxon>Gammaproteobacteria</taxon>
        <taxon>Pasteurellales</taxon>
        <taxon>Pasteurellaceae</taxon>
        <taxon>Muribacter</taxon>
    </lineage>
</organism>
<comment type="caution">
    <text evidence="1">The sequence shown here is derived from an EMBL/GenBank/DDBJ whole genome shotgun (WGS) entry which is preliminary data.</text>
</comment>
<protein>
    <submittedName>
        <fullName evidence="1">AlwI restriction endonuclease</fullName>
    </submittedName>
</protein>
<keyword evidence="1" id="KW-0540">Nuclease</keyword>
<sequence length="586" mass="68050">MTRKGILRRKPISFDTTLRNPERIPQFISVLSEFENQLLTSEVALSIEAEIIRQKIFEPTQQTMGTYVKKYSGKFHFIAKDLSDNAEQNVSELYTEWSNNEKGVLSREQVIYLLQNTITAHKEAGWEGGWESRLHTQFNFLNELGLVIVAKNKIIKISEVGKLMIKNYNQGYRIPNSDLCFEKSAFLMAFAKYQTNNPYRSNTIKVNFFSLVLNTIKELKHIYKRKGLAINDLPFVIVWNNNDYKTLAKFIHQFRDEFGYNCSSTLVYEYAMNFLDEQKEKLILCKARKSFIEEKQQDYKIEKITKETPDEIVRKLRLTQLVSLKGNANFLDLNSNESDKIEYICNKFNINKEFDSAENYFEYLNKIENTLLFKSDVTYFGKHGEEKQKLISLLAKELEWNALKTEMKLTVSKKGSQYEHFKYIPEPARLEFLSAIALRKALPNVIIIPNYISDDTGYPYNTAKGMSINSSGADIELIENTIYATCEPTLSSASQYQAVNEIPAIVDHLFKIYDNKKVNITDLFSIFLVPKITDRANNAIAEVKHSQNVHIYAWQVDDFIEFSKSVKSLSDYKSQRAYTKRRVMAY</sequence>
<dbReference type="STRING" id="67855.RO21_09925"/>
<dbReference type="AlphaFoldDB" id="A0A0J5P5M4"/>
<dbReference type="RefSeq" id="WP_047977629.1">
    <property type="nucleotide sequence ID" value="NZ_JWIZ01000070.1"/>
</dbReference>
<evidence type="ECO:0000313" key="2">
    <source>
        <dbReference type="Proteomes" id="UP000036270"/>
    </source>
</evidence>
<reference evidence="1 2" key="1">
    <citation type="submission" date="2014-12" db="EMBL/GenBank/DDBJ databases">
        <title>Reclassification of Actinobacillus muris as Muribacter muris.</title>
        <authorList>
            <person name="Christensen H."/>
            <person name="Nicklas W."/>
            <person name="Bisgaard M."/>
        </authorList>
    </citation>
    <scope>NUCLEOTIDE SEQUENCE [LARGE SCALE GENOMIC DNA]</scope>
    <source>
        <strain evidence="1 2">Ackerman80-443D</strain>
    </source>
</reference>